<dbReference type="Proteomes" id="UP001161276">
    <property type="component" value="Unassembled WGS sequence"/>
</dbReference>
<dbReference type="CDD" id="cd07012">
    <property type="entry name" value="PBP2_Bug_TTT"/>
    <property type="match status" value="1"/>
</dbReference>
<accession>A0AA42W601</accession>
<dbReference type="PIRSF" id="PIRSF017082">
    <property type="entry name" value="YflP"/>
    <property type="match status" value="1"/>
</dbReference>
<comment type="caution">
    <text evidence="3">The sequence shown here is derived from an EMBL/GenBank/DDBJ whole genome shotgun (WGS) entry which is preliminary data.</text>
</comment>
<evidence type="ECO:0000313" key="3">
    <source>
        <dbReference type="EMBL" id="MDH2049255.1"/>
    </source>
</evidence>
<evidence type="ECO:0000256" key="2">
    <source>
        <dbReference type="SAM" id="SignalP"/>
    </source>
</evidence>
<gene>
    <name evidence="3" type="ORF">N5K24_02500</name>
</gene>
<organism evidence="3 4">
    <name type="scientific">Achromobacter marplatensis</name>
    <dbReference type="NCBI Taxonomy" id="470868"/>
    <lineage>
        <taxon>Bacteria</taxon>
        <taxon>Pseudomonadati</taxon>
        <taxon>Pseudomonadota</taxon>
        <taxon>Betaproteobacteria</taxon>
        <taxon>Burkholderiales</taxon>
        <taxon>Alcaligenaceae</taxon>
        <taxon>Achromobacter</taxon>
    </lineage>
</organism>
<name>A0AA42W601_9BURK</name>
<dbReference type="Gene3D" id="3.40.190.10">
    <property type="entry name" value="Periplasmic binding protein-like II"/>
    <property type="match status" value="1"/>
</dbReference>
<dbReference type="AlphaFoldDB" id="A0AA42W601"/>
<feature type="signal peptide" evidence="2">
    <location>
        <begin position="1"/>
        <end position="24"/>
    </location>
</feature>
<proteinExistence type="inferred from homology"/>
<reference evidence="3" key="1">
    <citation type="submission" date="2022-09" db="EMBL/GenBank/DDBJ databases">
        <title>Intensive care unit water sources are persistently colonized with multi-drug resistant bacteria and are the site of extensive horizontal gene transfer of antibiotic resistance genes.</title>
        <authorList>
            <person name="Diorio-Toth L."/>
        </authorList>
    </citation>
    <scope>NUCLEOTIDE SEQUENCE</scope>
    <source>
        <strain evidence="3">GD03676</strain>
    </source>
</reference>
<dbReference type="PANTHER" id="PTHR42928:SF5">
    <property type="entry name" value="BLR1237 PROTEIN"/>
    <property type="match status" value="1"/>
</dbReference>
<keyword evidence="2" id="KW-0732">Signal</keyword>
<sequence length="328" mass="34757">MNIQRVTGTLAAVAILGMAGVAHAADGYPNKPITLIIGFAPGGPTDAIGRVLFKTVSQKLNVPIIIENKPGAGGNIGTAELMRAKPDGYTLLYGTSSITTAPPLFGRDDLNPKTAFLTASCSVSVPLILLTNKAMDQKSATQFYDTVKANPGKYFQGSSGNGAIDHLVSMDIANRMGLDIQHVPYKGNGPALTDLVSGNVNFMYSGSFNSAMPFIQNGQARALAVTSEKRSASLPDVPSLSEAVPGLKGFDAGTWQVLIAPKGTDPAILAKLDQVLQESLKDPEVQKSLRFQGAELMDKDPKACQEYVAAEYSRWSDTIKRLGLKAEN</sequence>
<dbReference type="InterPro" id="IPR005064">
    <property type="entry name" value="BUG"/>
</dbReference>
<dbReference type="PANTHER" id="PTHR42928">
    <property type="entry name" value="TRICARBOXYLATE-BINDING PROTEIN"/>
    <property type="match status" value="1"/>
</dbReference>
<protein>
    <submittedName>
        <fullName evidence="3">Tripartite tricarboxylate transporter substrate binding protein</fullName>
    </submittedName>
</protein>
<dbReference type="Pfam" id="PF03401">
    <property type="entry name" value="TctC"/>
    <property type="match status" value="1"/>
</dbReference>
<comment type="similarity">
    <text evidence="1">Belongs to the UPF0065 (bug) family.</text>
</comment>
<evidence type="ECO:0000313" key="4">
    <source>
        <dbReference type="Proteomes" id="UP001161276"/>
    </source>
</evidence>
<dbReference type="SUPFAM" id="SSF53850">
    <property type="entry name" value="Periplasmic binding protein-like II"/>
    <property type="match status" value="1"/>
</dbReference>
<dbReference type="RefSeq" id="WP_280025755.1">
    <property type="nucleotide sequence ID" value="NZ_JAOCKG010000001.1"/>
</dbReference>
<dbReference type="EMBL" id="JAOCKG010000001">
    <property type="protein sequence ID" value="MDH2049255.1"/>
    <property type="molecule type" value="Genomic_DNA"/>
</dbReference>
<dbReference type="InterPro" id="IPR042100">
    <property type="entry name" value="Bug_dom1"/>
</dbReference>
<dbReference type="Gene3D" id="3.40.190.150">
    <property type="entry name" value="Bordetella uptake gene, domain 1"/>
    <property type="match status" value="1"/>
</dbReference>
<feature type="chain" id="PRO_5041288200" evidence="2">
    <location>
        <begin position="25"/>
        <end position="328"/>
    </location>
</feature>
<evidence type="ECO:0000256" key="1">
    <source>
        <dbReference type="ARBA" id="ARBA00006987"/>
    </source>
</evidence>